<evidence type="ECO:0000259" key="7">
    <source>
        <dbReference type="PROSITE" id="PS50923"/>
    </source>
</evidence>
<gene>
    <name evidence="8" type="ORF">MMEN_LOCUS7218</name>
</gene>
<dbReference type="AlphaFoldDB" id="A0A8S4AP85"/>
<organism evidence="8 9">
    <name type="scientific">Menidia menidia</name>
    <name type="common">Atlantic silverside</name>
    <dbReference type="NCBI Taxonomy" id="238744"/>
    <lineage>
        <taxon>Eukaryota</taxon>
        <taxon>Metazoa</taxon>
        <taxon>Chordata</taxon>
        <taxon>Craniata</taxon>
        <taxon>Vertebrata</taxon>
        <taxon>Euteleostomi</taxon>
        <taxon>Actinopterygii</taxon>
        <taxon>Neopterygii</taxon>
        <taxon>Teleostei</taxon>
        <taxon>Neoteleostei</taxon>
        <taxon>Acanthomorphata</taxon>
        <taxon>Ovalentaria</taxon>
        <taxon>Atherinomorphae</taxon>
        <taxon>Atheriniformes</taxon>
        <taxon>Atherinopsidae</taxon>
        <taxon>Menidiinae</taxon>
        <taxon>Menidia</taxon>
    </lineage>
</organism>
<feature type="chain" id="PRO_5035901166" evidence="6">
    <location>
        <begin position="20"/>
        <end position="226"/>
    </location>
</feature>
<proteinExistence type="predicted"/>
<feature type="domain" description="Sushi" evidence="7">
    <location>
        <begin position="140"/>
        <end position="199"/>
    </location>
</feature>
<evidence type="ECO:0000313" key="8">
    <source>
        <dbReference type="EMBL" id="CAG5896212.1"/>
    </source>
</evidence>
<feature type="domain" description="Sushi" evidence="7">
    <location>
        <begin position="20"/>
        <end position="78"/>
    </location>
</feature>
<comment type="caution">
    <text evidence="4">Lacks conserved residue(s) required for the propagation of feature annotation.</text>
</comment>
<feature type="transmembrane region" description="Helical" evidence="5">
    <location>
        <begin position="206"/>
        <end position="225"/>
    </location>
</feature>
<feature type="disulfide bond" evidence="4">
    <location>
        <begin position="81"/>
        <end position="124"/>
    </location>
</feature>
<dbReference type="PANTHER" id="PTHR45656">
    <property type="entry name" value="PROTEIN CBR-CLEC-78"/>
    <property type="match status" value="1"/>
</dbReference>
<feature type="disulfide bond" evidence="4">
    <location>
        <begin position="170"/>
        <end position="197"/>
    </location>
</feature>
<evidence type="ECO:0000256" key="5">
    <source>
        <dbReference type="SAM" id="Phobius"/>
    </source>
</evidence>
<evidence type="ECO:0000256" key="3">
    <source>
        <dbReference type="ARBA" id="ARBA00023157"/>
    </source>
</evidence>
<accession>A0A8S4AP85</accession>
<comment type="caution">
    <text evidence="8">The sequence shown here is derived from an EMBL/GenBank/DDBJ whole genome shotgun (WGS) entry which is preliminary data.</text>
</comment>
<dbReference type="CDD" id="cd00033">
    <property type="entry name" value="CCP"/>
    <property type="match status" value="3"/>
</dbReference>
<dbReference type="InterPro" id="IPR035976">
    <property type="entry name" value="Sushi/SCR/CCP_sf"/>
</dbReference>
<dbReference type="Proteomes" id="UP000677803">
    <property type="component" value="Unassembled WGS sequence"/>
</dbReference>
<dbReference type="PANTHER" id="PTHR45656:SF4">
    <property type="entry name" value="PROTEIN CBR-CLEC-78"/>
    <property type="match status" value="1"/>
</dbReference>
<keyword evidence="4" id="KW-0768">Sushi</keyword>
<dbReference type="EMBL" id="CAJRST010006668">
    <property type="protein sequence ID" value="CAG5896212.1"/>
    <property type="molecule type" value="Genomic_DNA"/>
</dbReference>
<dbReference type="Gene3D" id="2.10.70.10">
    <property type="entry name" value="Complement Module, domain 1"/>
    <property type="match status" value="3"/>
</dbReference>
<name>A0A8S4AP85_9TELE</name>
<keyword evidence="5" id="KW-1133">Transmembrane helix</keyword>
<feature type="signal peptide" evidence="6">
    <location>
        <begin position="1"/>
        <end position="19"/>
    </location>
</feature>
<evidence type="ECO:0000256" key="2">
    <source>
        <dbReference type="ARBA" id="ARBA00022737"/>
    </source>
</evidence>
<feature type="disulfide bond" evidence="4">
    <location>
        <begin position="110"/>
        <end position="137"/>
    </location>
</feature>
<evidence type="ECO:0000313" key="9">
    <source>
        <dbReference type="Proteomes" id="UP000677803"/>
    </source>
</evidence>
<evidence type="ECO:0000256" key="4">
    <source>
        <dbReference type="PROSITE-ProRule" id="PRU00302"/>
    </source>
</evidence>
<reference evidence="8" key="1">
    <citation type="submission" date="2021-05" db="EMBL/GenBank/DDBJ databases">
        <authorList>
            <person name="Tigano A."/>
        </authorList>
    </citation>
    <scope>NUCLEOTIDE SEQUENCE</scope>
</reference>
<protein>
    <submittedName>
        <fullName evidence="8">(Atlantic silverside) hypothetical protein</fullName>
    </submittedName>
</protein>
<dbReference type="PROSITE" id="PS50923">
    <property type="entry name" value="SUSHI"/>
    <property type="match status" value="3"/>
</dbReference>
<keyword evidence="3 4" id="KW-1015">Disulfide bond</keyword>
<dbReference type="InterPro" id="IPR051277">
    <property type="entry name" value="SEZ6_CSMD_C4BPB_Regulators"/>
</dbReference>
<keyword evidence="9" id="KW-1185">Reference proteome</keyword>
<evidence type="ECO:0000256" key="1">
    <source>
        <dbReference type="ARBA" id="ARBA00022729"/>
    </source>
</evidence>
<keyword evidence="2" id="KW-0677">Repeat</keyword>
<dbReference type="SUPFAM" id="SSF57535">
    <property type="entry name" value="Complement control module/SCR domain"/>
    <property type="match status" value="3"/>
</dbReference>
<dbReference type="SMART" id="SM00032">
    <property type="entry name" value="CCP"/>
    <property type="match status" value="3"/>
</dbReference>
<dbReference type="OrthoDB" id="6480633at2759"/>
<dbReference type="InterPro" id="IPR000436">
    <property type="entry name" value="Sushi_SCR_CCP_dom"/>
</dbReference>
<feature type="domain" description="Sushi" evidence="7">
    <location>
        <begin position="79"/>
        <end position="139"/>
    </location>
</feature>
<evidence type="ECO:0000256" key="6">
    <source>
        <dbReference type="SAM" id="SignalP"/>
    </source>
</evidence>
<keyword evidence="1 6" id="KW-0732">Signal</keyword>
<sequence>MAVIFFVLLIFGVAVPAGAFNCGPLPGEVNNGDINYPDGTETGAVAKIECRLGYNLIGKGDIECGEQGWLERLPVCEPVRCTRVPDVDHATSDSDGKDVYDFSQTVTYTCNDGYTLDGPRQLSCSEDESFRPAPPKCVKVQCADLRVENGELVEGSRPPHGHRASLRFKCKKGFELVAGSSVTCDITSKWTPTIPQCRASGGGSSLSAGLGTVLSLAVLLVLQFWV</sequence>
<keyword evidence="5" id="KW-0812">Transmembrane</keyword>
<keyword evidence="5" id="KW-0472">Membrane</keyword>
<dbReference type="Pfam" id="PF00084">
    <property type="entry name" value="Sushi"/>
    <property type="match status" value="3"/>
</dbReference>